<proteinExistence type="inferred from homology"/>
<evidence type="ECO:0000256" key="4">
    <source>
        <dbReference type="ARBA" id="ARBA00022679"/>
    </source>
</evidence>
<keyword evidence="14" id="KW-1185">Reference proteome</keyword>
<dbReference type="GO" id="GO:0016114">
    <property type="term" value="P:terpenoid biosynthetic process"/>
    <property type="evidence" value="ECO:0007669"/>
    <property type="project" value="TreeGrafter"/>
</dbReference>
<dbReference type="Gene3D" id="3.40.1160.10">
    <property type="entry name" value="Acetylglutamate kinase-like"/>
    <property type="match status" value="1"/>
</dbReference>
<keyword evidence="5 10" id="KW-0547">Nucleotide-binding</keyword>
<feature type="binding site" evidence="10">
    <location>
        <position position="49"/>
    </location>
    <ligand>
        <name>ATP</name>
        <dbReference type="ChEBI" id="CHEBI:30616"/>
    </ligand>
</feature>
<feature type="binding site" evidence="10">
    <location>
        <position position="182"/>
    </location>
    <ligand>
        <name>ATP</name>
        <dbReference type="ChEBI" id="CHEBI:30616"/>
    </ligand>
</feature>
<dbReference type="NCBIfam" id="NF040647">
    <property type="entry name" value="IPPK_Arch"/>
    <property type="match status" value="1"/>
</dbReference>
<feature type="binding site" evidence="10">
    <location>
        <position position="161"/>
    </location>
    <ligand>
        <name>substrate</name>
    </ligand>
</feature>
<dbReference type="InterPro" id="IPR001048">
    <property type="entry name" value="Asp/Glu/Uridylate_kinase"/>
</dbReference>
<evidence type="ECO:0000313" key="13">
    <source>
        <dbReference type="EMBL" id="KAJ8024335.1"/>
    </source>
</evidence>
<feature type="binding site" evidence="10">
    <location>
        <position position="48"/>
    </location>
    <ligand>
        <name>substrate</name>
    </ligand>
</feature>
<dbReference type="GO" id="GO:0005829">
    <property type="term" value="C:cytosol"/>
    <property type="evidence" value="ECO:0007669"/>
    <property type="project" value="TreeGrafter"/>
</dbReference>
<dbReference type="InterPro" id="IPR036393">
    <property type="entry name" value="AceGlu_kinase-like_sf"/>
</dbReference>
<dbReference type="SUPFAM" id="SSF53633">
    <property type="entry name" value="Carbamate kinase-like"/>
    <property type="match status" value="1"/>
</dbReference>
<keyword evidence="6 13" id="KW-0418">Kinase</keyword>
<keyword evidence="7 10" id="KW-0067">ATP-binding</keyword>
<evidence type="ECO:0000256" key="2">
    <source>
        <dbReference type="ARBA" id="ARBA00012908"/>
    </source>
</evidence>
<feature type="binding site" evidence="10">
    <location>
        <begin position="8"/>
        <end position="12"/>
    </location>
    <ligand>
        <name>ATP</name>
        <dbReference type="ChEBI" id="CHEBI:30616"/>
    </ligand>
</feature>
<dbReference type="GO" id="GO:0102043">
    <property type="term" value="F:isopentenyl phosphate kinase activity"/>
    <property type="evidence" value="ECO:0007669"/>
    <property type="project" value="UniProtKB-EC"/>
</dbReference>
<feature type="site" description="Transition state stabilizer" evidence="11">
    <location>
        <position position="17"/>
    </location>
</feature>
<dbReference type="OrthoDB" id="1934954at2759"/>
<dbReference type="Proteomes" id="UP001152320">
    <property type="component" value="Chromosome 19"/>
</dbReference>
<evidence type="ECO:0000256" key="10">
    <source>
        <dbReference type="PIRSR" id="PIRSR016496-1"/>
    </source>
</evidence>
<evidence type="ECO:0000256" key="6">
    <source>
        <dbReference type="ARBA" id="ARBA00022777"/>
    </source>
</evidence>
<evidence type="ECO:0000256" key="5">
    <source>
        <dbReference type="ARBA" id="ARBA00022741"/>
    </source>
</evidence>
<keyword evidence="8" id="KW-0414">Isoprene biosynthesis</keyword>
<sequence>MEVECIIKLGGSAITKKDEFETVNRSTWPSALTTFRHIKGRYIIVHGAGSFGHFQAKEFGVNEGFPVDRSLIEKTAYVRKGFANTRLSVTKVCICTYFCKSFLKTSHLHHQPFCGWRTRDKTEVTSSDIKTIEHLLQQGFVPVLHGDCVIDETRGCCILSGDTVIEVLAAHFKPKRVVFLTDVDGVFTNPPDKPDAALIPNIQFSSGGKISTAVSMVTRKQDITGGLEKKLKTAWNILKESNGEVKVFICKIASQAAEFACCHGDLFQERGTAVELLVENAHSQES</sequence>
<protein>
    <recommendedName>
        <fullName evidence="3">Isopentenyl phosphate kinase</fullName>
        <ecNumber evidence="2">2.7.4.26</ecNumber>
    </recommendedName>
</protein>
<reference evidence="13" key="1">
    <citation type="submission" date="2021-10" db="EMBL/GenBank/DDBJ databases">
        <title>Tropical sea cucumber genome reveals ecological adaptation and Cuvierian tubules defense mechanism.</title>
        <authorList>
            <person name="Chen T."/>
        </authorList>
    </citation>
    <scope>NUCLEOTIDE SEQUENCE</scope>
    <source>
        <strain evidence="13">Nanhai2018</strain>
        <tissue evidence="13">Muscle</tissue>
    </source>
</reference>
<evidence type="ECO:0000256" key="9">
    <source>
        <dbReference type="ARBA" id="ARBA00049063"/>
    </source>
</evidence>
<dbReference type="PIRSF" id="PIRSF016496">
    <property type="entry name" value="Kin_FomA"/>
    <property type="match status" value="1"/>
</dbReference>
<dbReference type="Pfam" id="PF00696">
    <property type="entry name" value="AA_kinase"/>
    <property type="match status" value="1"/>
</dbReference>
<dbReference type="PANTHER" id="PTHR43654">
    <property type="entry name" value="GLUTAMATE 5-KINASE"/>
    <property type="match status" value="1"/>
</dbReference>
<dbReference type="EC" id="2.7.4.26" evidence="2"/>
<dbReference type="AlphaFoldDB" id="A0A9Q1BF61"/>
<dbReference type="PANTHER" id="PTHR43654:SF1">
    <property type="entry name" value="ISOPENTENYL PHOSPHATE KINASE"/>
    <property type="match status" value="1"/>
</dbReference>
<comment type="catalytic activity">
    <reaction evidence="9">
        <text>isopentenyl phosphate + ATP = isopentenyl diphosphate + ADP</text>
        <dbReference type="Rhea" id="RHEA:33963"/>
        <dbReference type="ChEBI" id="CHEBI:30616"/>
        <dbReference type="ChEBI" id="CHEBI:65078"/>
        <dbReference type="ChEBI" id="CHEBI:128769"/>
        <dbReference type="ChEBI" id="CHEBI:456216"/>
        <dbReference type="EC" id="2.7.4.26"/>
    </reaction>
</comment>
<evidence type="ECO:0000256" key="8">
    <source>
        <dbReference type="ARBA" id="ARBA00023229"/>
    </source>
</evidence>
<evidence type="ECO:0000259" key="12">
    <source>
        <dbReference type="Pfam" id="PF00696"/>
    </source>
</evidence>
<accession>A0A9Q1BF61</accession>
<gene>
    <name evidence="13" type="ORF">HOLleu_37055</name>
</gene>
<comment type="caution">
    <text evidence="13">The sequence shown here is derived from an EMBL/GenBank/DDBJ whole genome shotgun (WGS) entry which is preliminary data.</text>
</comment>
<dbReference type="InterPro" id="IPR024192">
    <property type="entry name" value="Fosfomycin_R_FomA-type"/>
</dbReference>
<dbReference type="GO" id="GO:0016301">
    <property type="term" value="F:kinase activity"/>
    <property type="evidence" value="ECO:0007669"/>
    <property type="project" value="UniProtKB-KW"/>
</dbReference>
<keyword evidence="4" id="KW-0808">Transferase</keyword>
<dbReference type="GO" id="GO:0005524">
    <property type="term" value="F:ATP binding"/>
    <property type="evidence" value="ECO:0007669"/>
    <property type="project" value="UniProtKB-KW"/>
</dbReference>
<feature type="domain" description="Aspartate/glutamate/uridylate kinase" evidence="12">
    <location>
        <begin position="5"/>
        <end position="249"/>
    </location>
</feature>
<evidence type="ECO:0000256" key="7">
    <source>
        <dbReference type="ARBA" id="ARBA00022840"/>
    </source>
</evidence>
<comment type="similarity">
    <text evidence="1">Belongs to the isopentenyl phosphate kinase family.</text>
</comment>
<name>A0A9Q1BF61_HOLLE</name>
<feature type="binding site" evidence="10">
    <location>
        <position position="230"/>
    </location>
    <ligand>
        <name>ATP</name>
        <dbReference type="ChEBI" id="CHEBI:30616"/>
    </ligand>
</feature>
<evidence type="ECO:0000256" key="3">
    <source>
        <dbReference type="ARBA" id="ARBA00017267"/>
    </source>
</evidence>
<feature type="binding site" evidence="10">
    <location>
        <position position="53"/>
    </location>
    <ligand>
        <name>substrate</name>
    </ligand>
</feature>
<evidence type="ECO:0000256" key="11">
    <source>
        <dbReference type="PIRSR" id="PIRSR016496-2"/>
    </source>
</evidence>
<evidence type="ECO:0000256" key="1">
    <source>
        <dbReference type="ARBA" id="ARBA00010540"/>
    </source>
</evidence>
<feature type="binding site" evidence="10">
    <location>
        <position position="226"/>
    </location>
    <ligand>
        <name>ATP</name>
        <dbReference type="ChEBI" id="CHEBI:30616"/>
    </ligand>
</feature>
<dbReference type="EMBL" id="JAIZAY010000019">
    <property type="protein sequence ID" value="KAJ8024335.1"/>
    <property type="molecule type" value="Genomic_DNA"/>
</dbReference>
<dbReference type="CDD" id="cd04241">
    <property type="entry name" value="AAK_FomA-like"/>
    <property type="match status" value="1"/>
</dbReference>
<organism evidence="13 14">
    <name type="scientific">Holothuria leucospilota</name>
    <name type="common">Black long sea cucumber</name>
    <name type="synonym">Mertensiothuria leucospilota</name>
    <dbReference type="NCBI Taxonomy" id="206669"/>
    <lineage>
        <taxon>Eukaryota</taxon>
        <taxon>Metazoa</taxon>
        <taxon>Echinodermata</taxon>
        <taxon>Eleutherozoa</taxon>
        <taxon>Echinozoa</taxon>
        <taxon>Holothuroidea</taxon>
        <taxon>Aspidochirotacea</taxon>
        <taxon>Aspidochirotida</taxon>
        <taxon>Holothuriidae</taxon>
        <taxon>Holothuria</taxon>
    </lineage>
</organism>
<evidence type="ECO:0000313" key="14">
    <source>
        <dbReference type="Proteomes" id="UP001152320"/>
    </source>
</evidence>